<accession>A0A0E9XKS4</accession>
<protein>
    <submittedName>
        <fullName evidence="1">Uncharacterized protein</fullName>
    </submittedName>
</protein>
<dbReference type="AlphaFoldDB" id="A0A0E9XKS4"/>
<sequence>MQFKSALFKFLKLPVSHHIDKNNTFVLH</sequence>
<reference evidence="1" key="1">
    <citation type="submission" date="2014-11" db="EMBL/GenBank/DDBJ databases">
        <authorList>
            <person name="Amaro Gonzalez C."/>
        </authorList>
    </citation>
    <scope>NUCLEOTIDE SEQUENCE</scope>
</reference>
<organism evidence="1">
    <name type="scientific">Anguilla anguilla</name>
    <name type="common">European freshwater eel</name>
    <name type="synonym">Muraena anguilla</name>
    <dbReference type="NCBI Taxonomy" id="7936"/>
    <lineage>
        <taxon>Eukaryota</taxon>
        <taxon>Metazoa</taxon>
        <taxon>Chordata</taxon>
        <taxon>Craniata</taxon>
        <taxon>Vertebrata</taxon>
        <taxon>Euteleostomi</taxon>
        <taxon>Actinopterygii</taxon>
        <taxon>Neopterygii</taxon>
        <taxon>Teleostei</taxon>
        <taxon>Anguilliformes</taxon>
        <taxon>Anguillidae</taxon>
        <taxon>Anguilla</taxon>
    </lineage>
</organism>
<evidence type="ECO:0000313" key="1">
    <source>
        <dbReference type="EMBL" id="JAI02436.1"/>
    </source>
</evidence>
<proteinExistence type="predicted"/>
<reference evidence="1" key="2">
    <citation type="journal article" date="2015" name="Fish Shellfish Immunol.">
        <title>Early steps in the European eel (Anguilla anguilla)-Vibrio vulnificus interaction in the gills: Role of the RtxA13 toxin.</title>
        <authorList>
            <person name="Callol A."/>
            <person name="Pajuelo D."/>
            <person name="Ebbesson L."/>
            <person name="Teles M."/>
            <person name="MacKenzie S."/>
            <person name="Amaro C."/>
        </authorList>
    </citation>
    <scope>NUCLEOTIDE SEQUENCE</scope>
</reference>
<name>A0A0E9XKS4_ANGAN</name>
<dbReference type="EMBL" id="GBXM01006142">
    <property type="protein sequence ID" value="JAI02436.1"/>
    <property type="molecule type" value="Transcribed_RNA"/>
</dbReference>